<sequence>MAPDFLKVDRSLVSHVDGNRSKQAALAAIVTFARGMNCKVIAEGIERKAELETVMGLGVVCGQGFFLGRPDKGLHGGFAKAREMIRLSGVPLPAREIRLTTDTRSRSD</sequence>
<protein>
    <recommendedName>
        <fullName evidence="1">EAL domain-containing protein</fullName>
    </recommendedName>
</protein>
<dbReference type="InterPro" id="IPR001633">
    <property type="entry name" value="EAL_dom"/>
</dbReference>
<evidence type="ECO:0000313" key="2">
    <source>
        <dbReference type="EMBL" id="GGK02094.1"/>
    </source>
</evidence>
<keyword evidence="3" id="KW-1185">Reference proteome</keyword>
<evidence type="ECO:0000313" key="3">
    <source>
        <dbReference type="Proteomes" id="UP000637720"/>
    </source>
</evidence>
<dbReference type="Proteomes" id="UP000637720">
    <property type="component" value="Unassembled WGS sequence"/>
</dbReference>
<reference evidence="2" key="2">
    <citation type="submission" date="2020-09" db="EMBL/GenBank/DDBJ databases">
        <authorList>
            <person name="Sun Q."/>
            <person name="Ohkuma M."/>
        </authorList>
    </citation>
    <scope>NUCLEOTIDE SEQUENCE</scope>
    <source>
        <strain evidence="2">JCM 14719</strain>
    </source>
</reference>
<name>A0A8J3FCX8_9BACI</name>
<evidence type="ECO:0000259" key="1">
    <source>
        <dbReference type="PROSITE" id="PS50883"/>
    </source>
</evidence>
<dbReference type="PROSITE" id="PS50883">
    <property type="entry name" value="EAL"/>
    <property type="match status" value="1"/>
</dbReference>
<dbReference type="InterPro" id="IPR050706">
    <property type="entry name" value="Cyclic-di-GMP_PDE-like"/>
</dbReference>
<dbReference type="Pfam" id="PF00563">
    <property type="entry name" value="EAL"/>
    <property type="match status" value="1"/>
</dbReference>
<dbReference type="InterPro" id="IPR035919">
    <property type="entry name" value="EAL_sf"/>
</dbReference>
<reference evidence="2" key="1">
    <citation type="journal article" date="2014" name="Int. J. Syst. Evol. Microbiol.">
        <title>Complete genome sequence of Corynebacterium casei LMG S-19264T (=DSM 44701T), isolated from a smear-ripened cheese.</title>
        <authorList>
            <consortium name="US DOE Joint Genome Institute (JGI-PGF)"/>
            <person name="Walter F."/>
            <person name="Albersmeier A."/>
            <person name="Kalinowski J."/>
            <person name="Ruckert C."/>
        </authorList>
    </citation>
    <scope>NUCLEOTIDE SEQUENCE</scope>
    <source>
        <strain evidence="2">JCM 14719</strain>
    </source>
</reference>
<dbReference type="EMBL" id="BMOF01000029">
    <property type="protein sequence ID" value="GGK02094.1"/>
    <property type="molecule type" value="Genomic_DNA"/>
</dbReference>
<dbReference type="GO" id="GO:0071111">
    <property type="term" value="F:cyclic-guanylate-specific phosphodiesterase activity"/>
    <property type="evidence" value="ECO:0007669"/>
    <property type="project" value="InterPro"/>
</dbReference>
<accession>A0A8J3FCX8</accession>
<dbReference type="PANTHER" id="PTHR33121:SF70">
    <property type="entry name" value="SIGNALING PROTEIN YKOW"/>
    <property type="match status" value="1"/>
</dbReference>
<dbReference type="SUPFAM" id="SSF141868">
    <property type="entry name" value="EAL domain-like"/>
    <property type="match status" value="1"/>
</dbReference>
<organism evidence="2 3">
    <name type="scientific">Calditerricola satsumensis</name>
    <dbReference type="NCBI Taxonomy" id="373054"/>
    <lineage>
        <taxon>Bacteria</taxon>
        <taxon>Bacillati</taxon>
        <taxon>Bacillota</taxon>
        <taxon>Bacilli</taxon>
        <taxon>Bacillales</taxon>
        <taxon>Bacillaceae</taxon>
        <taxon>Calditerricola</taxon>
    </lineage>
</organism>
<proteinExistence type="predicted"/>
<comment type="caution">
    <text evidence="2">The sequence shown here is derived from an EMBL/GenBank/DDBJ whole genome shotgun (WGS) entry which is preliminary data.</text>
</comment>
<dbReference type="Gene3D" id="3.20.20.450">
    <property type="entry name" value="EAL domain"/>
    <property type="match status" value="1"/>
</dbReference>
<dbReference type="AlphaFoldDB" id="A0A8J3FCX8"/>
<feature type="domain" description="EAL" evidence="1">
    <location>
        <begin position="1"/>
        <end position="84"/>
    </location>
</feature>
<gene>
    <name evidence="2" type="ORF">GCM10007043_15230</name>
</gene>
<dbReference type="PANTHER" id="PTHR33121">
    <property type="entry name" value="CYCLIC DI-GMP PHOSPHODIESTERASE PDEF"/>
    <property type="match status" value="1"/>
</dbReference>